<dbReference type="EMBL" id="UINC01004596">
    <property type="protein sequence ID" value="SVA15504.1"/>
    <property type="molecule type" value="Genomic_DNA"/>
</dbReference>
<evidence type="ECO:0000256" key="1">
    <source>
        <dbReference type="ARBA" id="ARBA00022723"/>
    </source>
</evidence>
<evidence type="ECO:0000256" key="2">
    <source>
        <dbReference type="ARBA" id="ARBA00022801"/>
    </source>
</evidence>
<evidence type="ECO:0000313" key="3">
    <source>
        <dbReference type="EMBL" id="SVA15504.1"/>
    </source>
</evidence>
<dbReference type="GO" id="GO:0016788">
    <property type="term" value="F:hydrolase activity, acting on ester bonds"/>
    <property type="evidence" value="ECO:0007669"/>
    <property type="project" value="InterPro"/>
</dbReference>
<sequence length="184" mass="20509">MSLREAAADPVVVAVGETGLDYYRSEGDLEWQLDRFRKHIAVSREVGKPLIVHTRQANQDTISIMREEGASDAGGVMHCFSEDWPTAKAALDMGFYVSISGIVTFKNADTVREVARNVPSDRLLVETDAPYLAPVPERGHRNEPAFVAHTARYLAELRGVNFDTLAQQTTDNFFRLFPLAIRNS</sequence>
<keyword evidence="2" id="KW-0378">Hydrolase</keyword>
<gene>
    <name evidence="3" type="ORF">METZ01_LOCUS68358</name>
</gene>
<dbReference type="AlphaFoldDB" id="A0A381TIB1"/>
<protein>
    <submittedName>
        <fullName evidence="3">Uncharacterized protein</fullName>
    </submittedName>
</protein>
<dbReference type="Pfam" id="PF01026">
    <property type="entry name" value="TatD_DNase"/>
    <property type="match status" value="1"/>
</dbReference>
<dbReference type="GO" id="GO:0004536">
    <property type="term" value="F:DNA nuclease activity"/>
    <property type="evidence" value="ECO:0007669"/>
    <property type="project" value="InterPro"/>
</dbReference>
<keyword evidence="1" id="KW-0479">Metal-binding</keyword>
<proteinExistence type="predicted"/>
<reference evidence="3" key="1">
    <citation type="submission" date="2018-05" db="EMBL/GenBank/DDBJ databases">
        <authorList>
            <person name="Lanie J.A."/>
            <person name="Ng W.-L."/>
            <person name="Kazmierczak K.M."/>
            <person name="Andrzejewski T.M."/>
            <person name="Davidsen T.M."/>
            <person name="Wayne K.J."/>
            <person name="Tettelin H."/>
            <person name="Glass J.I."/>
            <person name="Rusch D."/>
            <person name="Podicherti R."/>
            <person name="Tsui H.-C.T."/>
            <person name="Winkler M.E."/>
        </authorList>
    </citation>
    <scope>NUCLEOTIDE SEQUENCE</scope>
</reference>
<dbReference type="Gene3D" id="3.20.20.140">
    <property type="entry name" value="Metal-dependent hydrolases"/>
    <property type="match status" value="1"/>
</dbReference>
<dbReference type="GO" id="GO:0046872">
    <property type="term" value="F:metal ion binding"/>
    <property type="evidence" value="ECO:0007669"/>
    <property type="project" value="UniProtKB-KW"/>
</dbReference>
<dbReference type="PANTHER" id="PTHR46124">
    <property type="entry name" value="D-AMINOACYL-TRNA DEACYLASE"/>
    <property type="match status" value="1"/>
</dbReference>
<dbReference type="SUPFAM" id="SSF51556">
    <property type="entry name" value="Metallo-dependent hydrolases"/>
    <property type="match status" value="1"/>
</dbReference>
<dbReference type="PANTHER" id="PTHR46124:SF2">
    <property type="entry name" value="D-AMINOACYL-TRNA DEACYLASE"/>
    <property type="match status" value="1"/>
</dbReference>
<dbReference type="FunFam" id="3.20.20.140:FF:000005">
    <property type="entry name" value="TatD family hydrolase"/>
    <property type="match status" value="1"/>
</dbReference>
<accession>A0A381TIB1</accession>
<dbReference type="InterPro" id="IPR001130">
    <property type="entry name" value="TatD-like"/>
</dbReference>
<dbReference type="InterPro" id="IPR018228">
    <property type="entry name" value="DNase_TatD-rel_CS"/>
</dbReference>
<name>A0A381TIB1_9ZZZZ</name>
<dbReference type="GO" id="GO:0005829">
    <property type="term" value="C:cytosol"/>
    <property type="evidence" value="ECO:0007669"/>
    <property type="project" value="TreeGrafter"/>
</dbReference>
<dbReference type="InterPro" id="IPR032466">
    <property type="entry name" value="Metal_Hydrolase"/>
</dbReference>
<dbReference type="PROSITE" id="PS01091">
    <property type="entry name" value="TATD_3"/>
    <property type="match status" value="1"/>
</dbReference>
<dbReference type="NCBIfam" id="TIGR00010">
    <property type="entry name" value="YchF/TatD family DNA exonuclease"/>
    <property type="match status" value="1"/>
</dbReference>
<dbReference type="InterPro" id="IPR015991">
    <property type="entry name" value="TatD/YcfH-like"/>
</dbReference>
<organism evidence="3">
    <name type="scientific">marine metagenome</name>
    <dbReference type="NCBI Taxonomy" id="408172"/>
    <lineage>
        <taxon>unclassified sequences</taxon>
        <taxon>metagenomes</taxon>
        <taxon>ecological metagenomes</taxon>
    </lineage>
</organism>
<dbReference type="CDD" id="cd01310">
    <property type="entry name" value="TatD_DNAse"/>
    <property type="match status" value="1"/>
</dbReference>